<dbReference type="EMBL" id="KK198754">
    <property type="protein sequence ID" value="KCW84435.1"/>
    <property type="molecule type" value="Genomic_DNA"/>
</dbReference>
<name>A0A059D2M7_EUCGR</name>
<dbReference type="InParanoid" id="A0A059D2M7"/>
<organism evidence="1">
    <name type="scientific">Eucalyptus grandis</name>
    <name type="common">Flooded gum</name>
    <dbReference type="NCBI Taxonomy" id="71139"/>
    <lineage>
        <taxon>Eukaryota</taxon>
        <taxon>Viridiplantae</taxon>
        <taxon>Streptophyta</taxon>
        <taxon>Embryophyta</taxon>
        <taxon>Tracheophyta</taxon>
        <taxon>Spermatophyta</taxon>
        <taxon>Magnoliopsida</taxon>
        <taxon>eudicotyledons</taxon>
        <taxon>Gunneridae</taxon>
        <taxon>Pentapetalae</taxon>
        <taxon>rosids</taxon>
        <taxon>malvids</taxon>
        <taxon>Myrtales</taxon>
        <taxon>Myrtaceae</taxon>
        <taxon>Myrtoideae</taxon>
        <taxon>Eucalypteae</taxon>
        <taxon>Eucalyptus</taxon>
    </lineage>
</organism>
<accession>A0A059D2M7</accession>
<proteinExistence type="predicted"/>
<gene>
    <name evidence="1" type="ORF">EUGRSUZ_B01281</name>
</gene>
<evidence type="ECO:0000313" key="1">
    <source>
        <dbReference type="EMBL" id="KCW84435.1"/>
    </source>
</evidence>
<dbReference type="Gramene" id="KCW84435">
    <property type="protein sequence ID" value="KCW84435"/>
    <property type="gene ID" value="EUGRSUZ_B01281"/>
</dbReference>
<reference evidence="1" key="1">
    <citation type="submission" date="2013-07" db="EMBL/GenBank/DDBJ databases">
        <title>The genome of Eucalyptus grandis.</title>
        <authorList>
            <person name="Schmutz J."/>
            <person name="Hayes R."/>
            <person name="Myburg A."/>
            <person name="Tuskan G."/>
            <person name="Grattapaglia D."/>
            <person name="Rokhsar D.S."/>
        </authorList>
    </citation>
    <scope>NUCLEOTIDE SEQUENCE</scope>
    <source>
        <tissue evidence="1">Leaf extractions</tissue>
    </source>
</reference>
<protein>
    <submittedName>
        <fullName evidence="1">Uncharacterized protein</fullName>
    </submittedName>
</protein>
<dbReference type="AlphaFoldDB" id="A0A059D2M7"/>
<sequence>MACLMRKDSTSNLHHLVINKHNLQNLVQTVVCFRLQTPLPIFKAMKENYIACANPLSIGHAYSKDKRYGQLKIVLEWS</sequence>